<comment type="similarity">
    <text evidence="1">Belongs to the CCDC53 family.</text>
</comment>
<reference evidence="2" key="1">
    <citation type="journal article" date="2020" name="BMC">
        <title>Leishmania infection induces a limited differential gene expression in the sand fly midgut.</title>
        <authorList>
            <person name="Coutinho-Abreu I.V."/>
            <person name="Serafim T.D."/>
            <person name="Meneses C."/>
            <person name="Kamhawi S."/>
            <person name="Oliveira F."/>
            <person name="Valenzuela J.G."/>
        </authorList>
    </citation>
    <scope>NUCLEOTIDE SEQUENCE</scope>
    <source>
        <strain evidence="2">Jacobina</strain>
        <tissue evidence="2">Midgut</tissue>
    </source>
</reference>
<dbReference type="Pfam" id="PF10152">
    <property type="entry name" value="CCDC53"/>
    <property type="match status" value="1"/>
</dbReference>
<dbReference type="PANTHER" id="PTHR13015:SF0">
    <property type="entry name" value="WASH COMPLEX SUBUNIT 3"/>
    <property type="match status" value="1"/>
</dbReference>
<dbReference type="Gene3D" id="1.20.5.110">
    <property type="match status" value="1"/>
</dbReference>
<dbReference type="InterPro" id="IPR019309">
    <property type="entry name" value="WASHC3"/>
</dbReference>
<name>A0A7G3B863_LUTLO</name>
<dbReference type="PANTHER" id="PTHR13015">
    <property type="entry name" value="PROTEIN AD-016-RELATED"/>
    <property type="match status" value="1"/>
</dbReference>
<evidence type="ECO:0000256" key="1">
    <source>
        <dbReference type="ARBA" id="ARBA00006290"/>
    </source>
</evidence>
<dbReference type="GO" id="GO:0071203">
    <property type="term" value="C:WASH complex"/>
    <property type="evidence" value="ECO:0007669"/>
    <property type="project" value="InterPro"/>
</dbReference>
<proteinExistence type="inferred from homology"/>
<dbReference type="GO" id="GO:0006887">
    <property type="term" value="P:exocytosis"/>
    <property type="evidence" value="ECO:0007669"/>
    <property type="project" value="TreeGrafter"/>
</dbReference>
<dbReference type="VEuPathDB" id="VectorBase:LLONM1_004326"/>
<dbReference type="EMBL" id="GITU01012134">
    <property type="protein sequence ID" value="MBC1180837.1"/>
    <property type="molecule type" value="Transcribed_RNA"/>
</dbReference>
<organism evidence="2">
    <name type="scientific">Lutzomyia longipalpis</name>
    <name type="common">Sand fly</name>
    <dbReference type="NCBI Taxonomy" id="7200"/>
    <lineage>
        <taxon>Eukaryota</taxon>
        <taxon>Metazoa</taxon>
        <taxon>Ecdysozoa</taxon>
        <taxon>Arthropoda</taxon>
        <taxon>Hexapoda</taxon>
        <taxon>Insecta</taxon>
        <taxon>Pterygota</taxon>
        <taxon>Neoptera</taxon>
        <taxon>Endopterygota</taxon>
        <taxon>Diptera</taxon>
        <taxon>Nematocera</taxon>
        <taxon>Psychodoidea</taxon>
        <taxon>Psychodidae</taxon>
        <taxon>Lutzomyia</taxon>
        <taxon>Lutzomyia</taxon>
    </lineage>
</organism>
<protein>
    <submittedName>
        <fullName evidence="2">Putative wash complex subunit ccdc53</fullName>
    </submittedName>
</protein>
<dbReference type="GO" id="GO:0030041">
    <property type="term" value="P:actin filament polymerization"/>
    <property type="evidence" value="ECO:0007669"/>
    <property type="project" value="TreeGrafter"/>
</dbReference>
<evidence type="ECO:0000313" key="2">
    <source>
        <dbReference type="EMBL" id="MBC1180837.1"/>
    </source>
</evidence>
<accession>A0A7G3B863</accession>
<sequence length="188" mass="21188">MDEGDLAVLGQQIDKSQVPPIHQKRILAFVNTFVVSTVTFLNKFVIKCESKFIEFETKLQKVEASLAILENKLASIPGIPGAVPDTEKVAEPPRQVVNEEKHPEEVKEIEEVEPQQETVDAPEEECVGVRACEDTRYRKYFKMVQFGVPPPAVKQKMNAEGLNPDILDDPNRILPDGVQYQEPVEFDD</sequence>
<dbReference type="AlphaFoldDB" id="A0A7G3B863"/>